<dbReference type="Gene3D" id="3.40.50.720">
    <property type="entry name" value="NAD(P)-binding Rossmann-like Domain"/>
    <property type="match status" value="1"/>
</dbReference>
<proteinExistence type="predicted"/>
<dbReference type="Pfam" id="PF01408">
    <property type="entry name" value="GFO_IDH_MocA"/>
    <property type="match status" value="1"/>
</dbReference>
<comment type="caution">
    <text evidence="5">The sequence shown here is derived from an EMBL/GenBank/DDBJ whole genome shotgun (WGS) entry which is preliminary data.</text>
</comment>
<feature type="domain" description="Gfo/Idh/MocA-like oxidoreductase N-terminal" evidence="2">
    <location>
        <begin position="222"/>
        <end position="348"/>
    </location>
</feature>
<feature type="domain" description="Gfo/Idh/MocA-like oxidoreductase C-terminal" evidence="3">
    <location>
        <begin position="363"/>
        <end position="574"/>
    </location>
</feature>
<evidence type="ECO:0000313" key="6">
    <source>
        <dbReference type="Proteomes" id="UP000712281"/>
    </source>
</evidence>
<dbReference type="AlphaFoldDB" id="A0A8S9H7J3"/>
<accession>A0A8S9H7J3</accession>
<evidence type="ECO:0008006" key="7">
    <source>
        <dbReference type="Google" id="ProtNLM"/>
    </source>
</evidence>
<feature type="region of interest" description="Disordered" evidence="1">
    <location>
        <begin position="121"/>
        <end position="141"/>
    </location>
</feature>
<name>A0A8S9H7J3_BRACR</name>
<evidence type="ECO:0000259" key="3">
    <source>
        <dbReference type="Pfam" id="PF02894"/>
    </source>
</evidence>
<dbReference type="PANTHER" id="PTHR43593:SF1">
    <property type="entry name" value="INOSITOL 2-DEHYDROGENASE"/>
    <property type="match status" value="1"/>
</dbReference>
<dbReference type="InterPro" id="IPR004104">
    <property type="entry name" value="Gfo/Idh/MocA-like_OxRdtase_C"/>
</dbReference>
<protein>
    <recommendedName>
        <fullName evidence="7">Gfo/Idh/MocA-like oxidoreductase N-terminal domain-containing protein</fullName>
    </recommendedName>
</protein>
<dbReference type="Gene3D" id="3.30.360.10">
    <property type="entry name" value="Dihydrodipicolinate Reductase, domain 2"/>
    <property type="match status" value="1"/>
</dbReference>
<evidence type="ECO:0000259" key="4">
    <source>
        <dbReference type="Pfam" id="PF05703"/>
    </source>
</evidence>
<dbReference type="InterPro" id="IPR050424">
    <property type="entry name" value="Gfo-Idh-MocA_inositol_DH"/>
</dbReference>
<dbReference type="Pfam" id="PF05703">
    <property type="entry name" value="Auxin_canalis"/>
    <property type="match status" value="1"/>
</dbReference>
<dbReference type="InterPro" id="IPR008546">
    <property type="entry name" value="VAN3-bd-like_auxin_canal"/>
</dbReference>
<dbReference type="InterPro" id="IPR036291">
    <property type="entry name" value="NAD(P)-bd_dom_sf"/>
</dbReference>
<organism evidence="5 6">
    <name type="scientific">Brassica cretica</name>
    <name type="common">Mustard</name>
    <dbReference type="NCBI Taxonomy" id="69181"/>
    <lineage>
        <taxon>Eukaryota</taxon>
        <taxon>Viridiplantae</taxon>
        <taxon>Streptophyta</taxon>
        <taxon>Embryophyta</taxon>
        <taxon>Tracheophyta</taxon>
        <taxon>Spermatophyta</taxon>
        <taxon>Magnoliopsida</taxon>
        <taxon>eudicotyledons</taxon>
        <taxon>Gunneridae</taxon>
        <taxon>Pentapetalae</taxon>
        <taxon>rosids</taxon>
        <taxon>malvids</taxon>
        <taxon>Brassicales</taxon>
        <taxon>Brassicaceae</taxon>
        <taxon>Brassiceae</taxon>
        <taxon>Brassica</taxon>
    </lineage>
</organism>
<dbReference type="SUPFAM" id="SSF51735">
    <property type="entry name" value="NAD(P)-binding Rossmann-fold domains"/>
    <property type="match status" value="1"/>
</dbReference>
<dbReference type="InterPro" id="IPR000683">
    <property type="entry name" value="Gfo/Idh/MocA-like_OxRdtase_N"/>
</dbReference>
<reference evidence="5" key="1">
    <citation type="submission" date="2019-12" db="EMBL/GenBank/DDBJ databases">
        <title>Genome sequencing and annotation of Brassica cretica.</title>
        <authorList>
            <person name="Studholme D.J."/>
            <person name="Sarris P.F."/>
        </authorList>
    </citation>
    <scope>NUCLEOTIDE SEQUENCE</scope>
    <source>
        <strain evidence="5">PFS-001/15</strain>
        <tissue evidence="5">Leaf</tissue>
    </source>
</reference>
<sequence>MESGGFYSDWKDTSSSLFGSENMDEDRVLRAEELFSSIPQPQTPKEPMEFLSRSWSLSTSEIAKALALKHRQQQEQDQQFCVAQNTPPVLFPDAAADPLVAGKIMNSFGTRKGGTLSKWFHHHKEHSSSSSSNTANYLKKKDKARVENAHVHSAVSIAALAAGVASVTSASNSKGSSSKMALALASATELLASHCVEMAERTGADRARVASTVSSAMAAITKYGIVGIGMMGREHLINLHHLRHQNLAVVSIADPHPPSQLLAIELARSLNWDLKVFSGHEELLESETCDVIVVSSPNMTHHQILMDIIAYPKPHHILVEKPLCTTVADCKEVLEAAKKRSDMVVQVGLEYRYMPPVAKLIDKVKGGEFGDVKMVAIREHRFPFLVKVNNWNRFNVNTGGTLVEKCCHFFDLMRLFASADPVCVMASGGMDVNHKDEVYDGKVPDIIDNAYVIIEFDNGCRGMLDLCMFAEGSKNEQEISVTGDIGKGEALVPEGIVRFGTREGGREHVQTIKAEDERIKYEGLHHGSSYLEHLIFLSAIRGEGRAAVDLEDGLMAVAMGVAAQLSIQERRYVSMDEVL</sequence>
<dbReference type="Pfam" id="PF02894">
    <property type="entry name" value="GFO_IDH_MocA_C"/>
    <property type="match status" value="1"/>
</dbReference>
<evidence type="ECO:0000313" key="5">
    <source>
        <dbReference type="EMBL" id="KAF2553040.1"/>
    </source>
</evidence>
<dbReference type="Proteomes" id="UP000712281">
    <property type="component" value="Unassembled WGS sequence"/>
</dbReference>
<gene>
    <name evidence="5" type="ORF">F2Q68_00037084</name>
</gene>
<feature type="domain" description="VAN3-binding protein-like auxin canalisation" evidence="4">
    <location>
        <begin position="41"/>
        <end position="115"/>
    </location>
</feature>
<evidence type="ECO:0000259" key="2">
    <source>
        <dbReference type="Pfam" id="PF01408"/>
    </source>
</evidence>
<dbReference type="SUPFAM" id="SSF55347">
    <property type="entry name" value="Glyceraldehyde-3-phosphate dehydrogenase-like, C-terminal domain"/>
    <property type="match status" value="1"/>
</dbReference>
<dbReference type="PANTHER" id="PTHR43593">
    <property type="match status" value="1"/>
</dbReference>
<dbReference type="GO" id="GO:0000166">
    <property type="term" value="F:nucleotide binding"/>
    <property type="evidence" value="ECO:0007669"/>
    <property type="project" value="InterPro"/>
</dbReference>
<dbReference type="EMBL" id="QGKW02001988">
    <property type="protein sequence ID" value="KAF2553040.1"/>
    <property type="molecule type" value="Genomic_DNA"/>
</dbReference>
<evidence type="ECO:0000256" key="1">
    <source>
        <dbReference type="SAM" id="MobiDB-lite"/>
    </source>
</evidence>